<name>A0A1Y1ZZ33_9PLEO</name>
<keyword evidence="4" id="KW-1185">Reference proteome</keyword>
<dbReference type="EMBL" id="MCFA01000025">
    <property type="protein sequence ID" value="ORY15478.1"/>
    <property type="molecule type" value="Genomic_DNA"/>
</dbReference>
<keyword evidence="2" id="KW-0472">Membrane</keyword>
<reference evidence="3 4" key="1">
    <citation type="submission" date="2016-07" db="EMBL/GenBank/DDBJ databases">
        <title>Pervasive Adenine N6-methylation of Active Genes in Fungi.</title>
        <authorList>
            <consortium name="DOE Joint Genome Institute"/>
            <person name="Mondo S.J."/>
            <person name="Dannebaum R.O."/>
            <person name="Kuo R.C."/>
            <person name="Labutti K."/>
            <person name="Haridas S."/>
            <person name="Kuo A."/>
            <person name="Salamov A."/>
            <person name="Ahrendt S.R."/>
            <person name="Lipzen A."/>
            <person name="Sullivan W."/>
            <person name="Andreopoulos W.B."/>
            <person name="Clum A."/>
            <person name="Lindquist E."/>
            <person name="Daum C."/>
            <person name="Ramamoorthy G.K."/>
            <person name="Gryganskyi A."/>
            <person name="Culley D."/>
            <person name="Magnuson J.K."/>
            <person name="James T.Y."/>
            <person name="O'Malley M.A."/>
            <person name="Stajich J.E."/>
            <person name="Spatafora J.W."/>
            <person name="Visel A."/>
            <person name="Grigoriev I.V."/>
        </authorList>
    </citation>
    <scope>NUCLEOTIDE SEQUENCE [LARGE SCALE GENOMIC DNA]</scope>
    <source>
        <strain evidence="3 4">CBS 115471</strain>
    </source>
</reference>
<feature type="transmembrane region" description="Helical" evidence="2">
    <location>
        <begin position="69"/>
        <end position="92"/>
    </location>
</feature>
<proteinExistence type="predicted"/>
<keyword evidence="2" id="KW-0812">Transmembrane</keyword>
<evidence type="ECO:0000256" key="1">
    <source>
        <dbReference type="SAM" id="MobiDB-lite"/>
    </source>
</evidence>
<evidence type="ECO:0000313" key="4">
    <source>
        <dbReference type="Proteomes" id="UP000193144"/>
    </source>
</evidence>
<feature type="region of interest" description="Disordered" evidence="1">
    <location>
        <begin position="1"/>
        <end position="24"/>
    </location>
</feature>
<dbReference type="AlphaFoldDB" id="A0A1Y1ZZ33"/>
<gene>
    <name evidence="3" type="ORF">BCR34DRAFT_558883</name>
</gene>
<protein>
    <submittedName>
        <fullName evidence="3">Uncharacterized protein</fullName>
    </submittedName>
</protein>
<feature type="compositionally biased region" description="Basic residues" evidence="1">
    <location>
        <begin position="9"/>
        <end position="19"/>
    </location>
</feature>
<accession>A0A1Y1ZZ33</accession>
<comment type="caution">
    <text evidence="3">The sequence shown here is derived from an EMBL/GenBank/DDBJ whole genome shotgun (WGS) entry which is preliminary data.</text>
</comment>
<evidence type="ECO:0000313" key="3">
    <source>
        <dbReference type="EMBL" id="ORY15478.1"/>
    </source>
</evidence>
<keyword evidence="2" id="KW-1133">Transmembrane helix</keyword>
<organism evidence="3 4">
    <name type="scientific">Clohesyomyces aquaticus</name>
    <dbReference type="NCBI Taxonomy" id="1231657"/>
    <lineage>
        <taxon>Eukaryota</taxon>
        <taxon>Fungi</taxon>
        <taxon>Dikarya</taxon>
        <taxon>Ascomycota</taxon>
        <taxon>Pezizomycotina</taxon>
        <taxon>Dothideomycetes</taxon>
        <taxon>Pleosporomycetidae</taxon>
        <taxon>Pleosporales</taxon>
        <taxon>Lindgomycetaceae</taxon>
        <taxon>Clohesyomyces</taxon>
    </lineage>
</organism>
<sequence>MQTLTKKPSLFRHSLRNRQPKPPTSFPFSLPDSITYTLPLLSALHALNIAGVKCPAIGTLAPAANKNTYLTITLPSSLITCIPGVTIFPLPITSHPRMRRMLLSPEFAQLTAAGEYEKDVAGSSA</sequence>
<dbReference type="Proteomes" id="UP000193144">
    <property type="component" value="Unassembled WGS sequence"/>
</dbReference>
<evidence type="ECO:0000256" key="2">
    <source>
        <dbReference type="SAM" id="Phobius"/>
    </source>
</evidence>